<gene>
    <name evidence="1" type="ORF">JKG61_12275</name>
</gene>
<dbReference type="InterPro" id="IPR013320">
    <property type="entry name" value="ConA-like_dom_sf"/>
</dbReference>
<accession>A0ABS1R4U8</accession>
<dbReference type="SUPFAM" id="SSF49899">
    <property type="entry name" value="Concanavalin A-like lectins/glucanases"/>
    <property type="match status" value="1"/>
</dbReference>
<proteinExistence type="predicted"/>
<evidence type="ECO:0008006" key="3">
    <source>
        <dbReference type="Google" id="ProtNLM"/>
    </source>
</evidence>
<dbReference type="RefSeq" id="WP_202103286.1">
    <property type="nucleotide sequence ID" value="NZ_JAERTY010000007.1"/>
</dbReference>
<name>A0ABS1R4U8_9SPHI</name>
<keyword evidence="2" id="KW-1185">Reference proteome</keyword>
<dbReference type="Proteomes" id="UP000625283">
    <property type="component" value="Unassembled WGS sequence"/>
</dbReference>
<protein>
    <recommendedName>
        <fullName evidence="3">Ig-like domain-containing protein</fullName>
    </recommendedName>
</protein>
<dbReference type="EMBL" id="JAERTY010000007">
    <property type="protein sequence ID" value="MBL1409530.1"/>
    <property type="molecule type" value="Genomic_DNA"/>
</dbReference>
<evidence type="ECO:0000313" key="1">
    <source>
        <dbReference type="EMBL" id="MBL1409530.1"/>
    </source>
</evidence>
<sequence length="831" mass="90680">MKLFQYIIGSLVKKALFFLVILFSILLNTAQAQFTITENFKGQVGADIIVGEHASLTSGVDDPIGAGWLRLTPGGIENRRGYAYVNRTFPSTLGVIIDFEYKLWRKLNNNEFTAGDGFSIFLFDGQYGPSNFKPGGYGGALIYAPLVGGTPWDIPGLSGGYIGLGFDSFGNYGNEVEGRFGSIEPDATNGSASSYRPNSIILRGPTTTNRESKIENGIQPTNRFLGGKKLGTRYADANNTRNQTEVHYFPLTQKRPTDTEFYRRVQIEIRPVVSGKSYRIIARWAKSRTGPFVELFNSVTNDVPPELLKMGFGAATGGARQYHEIRNLLVTTPGNLRLTKRADKDILRRVDLGREDNLVSYTIEVVNDTESPLRNISFVDSLTDINGKIVDKETFEILSIKDQGFISAELKEDVDKVSNKKVNKIIGSLNLAASSTGIITVTGELKKIPAGNLLVNTANVMPTDITDEDLGNNTSVVQIPVIAEKVDVTLENISPLVCLDGVNGNNFELQVGNVGSEPVEKKNRVVVVKEIPQGTKFLQNPSDYDGWEREKISENKYQYTAKVDIESGRIYAKTIKYKLTPINNTTTYTDASEVFYYRGSTGSNGVNTIIEPPENRGNNKSSITMRPLPKKPDVVGKVYYCVGEVAEQLSAKGDEGNRLLWYLNKGGAAATVAYTPNTSVVGTTTYYVTQSNGICESISAQIDVIVLSPPTAGTISGNQEACAGTALGTISSKQNATIPNWPGTTVLTYRWEKLAPIAGSSWATIQGANAENYTPGAENIVGVWKYRRVAIPVLAGKESACRPEAISNEVSVTVKNCLIISNPMLRSRARK</sequence>
<dbReference type="Gene3D" id="2.60.120.200">
    <property type="match status" value="1"/>
</dbReference>
<comment type="caution">
    <text evidence="1">The sequence shown here is derived from an EMBL/GenBank/DDBJ whole genome shotgun (WGS) entry which is preliminary data.</text>
</comment>
<organism evidence="1 2">
    <name type="scientific">Sphingobacterium faecale</name>
    <dbReference type="NCBI Taxonomy" id="2803775"/>
    <lineage>
        <taxon>Bacteria</taxon>
        <taxon>Pseudomonadati</taxon>
        <taxon>Bacteroidota</taxon>
        <taxon>Sphingobacteriia</taxon>
        <taxon>Sphingobacteriales</taxon>
        <taxon>Sphingobacteriaceae</taxon>
        <taxon>Sphingobacterium</taxon>
    </lineage>
</organism>
<reference evidence="1 2" key="1">
    <citation type="submission" date="2021-01" db="EMBL/GenBank/DDBJ databases">
        <title>C459-1 draft genome sequence.</title>
        <authorList>
            <person name="Zhang X.-F."/>
        </authorList>
    </citation>
    <scope>NUCLEOTIDE SEQUENCE [LARGE SCALE GENOMIC DNA]</scope>
    <source>
        <strain evidence="2">C459-1</strain>
    </source>
</reference>
<evidence type="ECO:0000313" key="2">
    <source>
        <dbReference type="Proteomes" id="UP000625283"/>
    </source>
</evidence>